<evidence type="ECO:0000313" key="1">
    <source>
        <dbReference type="EMBL" id="MBM7716684.1"/>
    </source>
</evidence>
<sequence>MERSRSPGLHAGIPPPGFLQGLKGMIATHESEWSWVNGHW</sequence>
<reference evidence="1 2" key="1">
    <citation type="submission" date="2021-01" db="EMBL/GenBank/DDBJ databases">
        <title>Genomic Encyclopedia of Type Strains, Phase IV (KMG-IV): sequencing the most valuable type-strain genomes for metagenomic binning, comparative biology and taxonomic classification.</title>
        <authorList>
            <person name="Goeker M."/>
        </authorList>
    </citation>
    <scope>NUCLEOTIDE SEQUENCE [LARGE SCALE GENOMIC DNA]</scope>
    <source>
        <strain evidence="1 2">DSM 105453</strain>
    </source>
</reference>
<gene>
    <name evidence="1" type="ORF">JOC94_003705</name>
</gene>
<keyword evidence="2" id="KW-1185">Reference proteome</keyword>
<proteinExistence type="predicted"/>
<name>A0ABS2RAQ5_9BACI</name>
<dbReference type="Proteomes" id="UP000823485">
    <property type="component" value="Unassembled WGS sequence"/>
</dbReference>
<protein>
    <submittedName>
        <fullName evidence="1">Uncharacterized protein</fullName>
    </submittedName>
</protein>
<comment type="caution">
    <text evidence="1">The sequence shown here is derived from an EMBL/GenBank/DDBJ whole genome shotgun (WGS) entry which is preliminary data.</text>
</comment>
<dbReference type="RefSeq" id="WP_268921005.1">
    <property type="nucleotide sequence ID" value="NZ_JAFBFH010000031.1"/>
</dbReference>
<evidence type="ECO:0000313" key="2">
    <source>
        <dbReference type="Proteomes" id="UP000823485"/>
    </source>
</evidence>
<dbReference type="EMBL" id="JAFBFH010000031">
    <property type="protein sequence ID" value="MBM7716684.1"/>
    <property type="molecule type" value="Genomic_DNA"/>
</dbReference>
<accession>A0ABS2RAQ5</accession>
<organism evidence="1 2">
    <name type="scientific">Siminovitchia thermophila</name>
    <dbReference type="NCBI Taxonomy" id="1245522"/>
    <lineage>
        <taxon>Bacteria</taxon>
        <taxon>Bacillati</taxon>
        <taxon>Bacillota</taxon>
        <taxon>Bacilli</taxon>
        <taxon>Bacillales</taxon>
        <taxon>Bacillaceae</taxon>
        <taxon>Siminovitchia</taxon>
    </lineage>
</organism>